<dbReference type="PANTHER" id="PTHR19317">
    <property type="entry name" value="PRENYLATED RAB ACCEPTOR 1-RELATED"/>
    <property type="match status" value="1"/>
</dbReference>
<evidence type="ECO:0000256" key="4">
    <source>
        <dbReference type="ARBA" id="ARBA00022692"/>
    </source>
</evidence>
<organism evidence="9 10">
    <name type="scientific">Brachionus plicatilis</name>
    <name type="common">Marine rotifer</name>
    <name type="synonym">Brachionus muelleri</name>
    <dbReference type="NCBI Taxonomy" id="10195"/>
    <lineage>
        <taxon>Eukaryota</taxon>
        <taxon>Metazoa</taxon>
        <taxon>Spiralia</taxon>
        <taxon>Gnathifera</taxon>
        <taxon>Rotifera</taxon>
        <taxon>Eurotatoria</taxon>
        <taxon>Monogononta</taxon>
        <taxon>Pseudotrocha</taxon>
        <taxon>Ploima</taxon>
        <taxon>Brachionidae</taxon>
        <taxon>Brachionus</taxon>
    </lineage>
</organism>
<dbReference type="InterPro" id="IPR004895">
    <property type="entry name" value="Prenylated_rab_accept_PRA1"/>
</dbReference>
<comment type="caution">
    <text evidence="9">The sequence shown here is derived from an EMBL/GenBank/DDBJ whole genome shotgun (WGS) entry which is preliminary data.</text>
</comment>
<dbReference type="GO" id="GO:0005794">
    <property type="term" value="C:Golgi apparatus"/>
    <property type="evidence" value="ECO:0007669"/>
    <property type="project" value="TreeGrafter"/>
</dbReference>
<keyword evidence="6 7" id="KW-0472">Membrane</keyword>
<dbReference type="GO" id="GO:0016020">
    <property type="term" value="C:membrane"/>
    <property type="evidence" value="ECO:0007669"/>
    <property type="project" value="UniProtKB-SubCell"/>
</dbReference>
<dbReference type="Proteomes" id="UP000276133">
    <property type="component" value="Unassembled WGS sequence"/>
</dbReference>
<evidence type="ECO:0000256" key="1">
    <source>
        <dbReference type="ARBA" id="ARBA00004141"/>
    </source>
</evidence>
<reference evidence="9 10" key="1">
    <citation type="journal article" date="2018" name="Sci. Rep.">
        <title>Genomic signatures of local adaptation to the degree of environmental predictability in rotifers.</title>
        <authorList>
            <person name="Franch-Gras L."/>
            <person name="Hahn C."/>
            <person name="Garcia-Roger E.M."/>
            <person name="Carmona M.J."/>
            <person name="Serra M."/>
            <person name="Gomez A."/>
        </authorList>
    </citation>
    <scope>NUCLEOTIDE SEQUENCE [LARGE SCALE GENOMIC DNA]</scope>
    <source>
        <strain evidence="9">HYR1</strain>
    </source>
</reference>
<evidence type="ECO:0000256" key="2">
    <source>
        <dbReference type="ARBA" id="ARBA00004234"/>
    </source>
</evidence>
<gene>
    <name evidence="9" type="ORF">BpHYR1_001098</name>
</gene>
<evidence type="ECO:0000256" key="7">
    <source>
        <dbReference type="RuleBase" id="RU363107"/>
    </source>
</evidence>
<dbReference type="STRING" id="10195.A0A3M7S832"/>
<feature type="compositionally biased region" description="Low complexity" evidence="8">
    <location>
        <begin position="22"/>
        <end position="39"/>
    </location>
</feature>
<dbReference type="GO" id="GO:0008021">
    <property type="term" value="C:synaptic vesicle"/>
    <property type="evidence" value="ECO:0007669"/>
    <property type="project" value="UniProtKB-SubCell"/>
</dbReference>
<evidence type="ECO:0000313" key="10">
    <source>
        <dbReference type="Proteomes" id="UP000276133"/>
    </source>
</evidence>
<dbReference type="PANTHER" id="PTHR19317:SF0">
    <property type="entry name" value="PRENYLATED RAB ACCEPTOR PROTEIN 1"/>
    <property type="match status" value="1"/>
</dbReference>
<dbReference type="Pfam" id="PF03208">
    <property type="entry name" value="PRA1"/>
    <property type="match status" value="1"/>
</dbReference>
<sequence length="214" mass="23938">MTEVDPTINMENLNLEGEIETPNKANSNSNSNTKSPPNSDSAFNFGMFSSIPSLNSLKPTEWVSKRRENLKPWTEFASFSKFKKPSSPTQFGSRLFKNILYFQSNYLFVFVFLAIYCVLTSPLLLFAFLAFAGGLYIINLKYKEGSLTIFGKEMGLAQLYSGVGLCSLPLFLVAGAGSAFFWIIGASIFVIVLHASFYARDEQEDPFMMQMNIV</sequence>
<evidence type="ECO:0000313" key="9">
    <source>
        <dbReference type="EMBL" id="RNA31738.1"/>
    </source>
</evidence>
<dbReference type="EMBL" id="REGN01001902">
    <property type="protein sequence ID" value="RNA31738.1"/>
    <property type="molecule type" value="Genomic_DNA"/>
</dbReference>
<dbReference type="AlphaFoldDB" id="A0A3M7S832"/>
<protein>
    <recommendedName>
        <fullName evidence="7">PRA1 family protein</fullName>
    </recommendedName>
</protein>
<evidence type="ECO:0000256" key="6">
    <source>
        <dbReference type="ARBA" id="ARBA00023136"/>
    </source>
</evidence>
<feature type="transmembrane region" description="Helical" evidence="7">
    <location>
        <begin position="179"/>
        <end position="199"/>
    </location>
</feature>
<evidence type="ECO:0000256" key="3">
    <source>
        <dbReference type="ARBA" id="ARBA00006483"/>
    </source>
</evidence>
<dbReference type="OrthoDB" id="63113at2759"/>
<evidence type="ECO:0000256" key="8">
    <source>
        <dbReference type="SAM" id="MobiDB-lite"/>
    </source>
</evidence>
<comment type="similarity">
    <text evidence="3 7">Belongs to the PRA1 family.</text>
</comment>
<comment type="subcellular location">
    <subcellularLocation>
        <location evidence="2">Cytoplasmic vesicle</location>
        <location evidence="2">Secretory vesicle</location>
        <location evidence="2">Synaptic vesicle</location>
    </subcellularLocation>
    <subcellularLocation>
        <location evidence="1 7">Membrane</location>
        <topology evidence="1 7">Multi-pass membrane protein</topology>
    </subcellularLocation>
</comment>
<proteinExistence type="inferred from homology"/>
<keyword evidence="4 7" id="KW-0812">Transmembrane</keyword>
<accession>A0A3M7S832</accession>
<name>A0A3M7S832_BRAPC</name>
<feature type="transmembrane region" description="Helical" evidence="7">
    <location>
        <begin position="122"/>
        <end position="142"/>
    </location>
</feature>
<keyword evidence="5 7" id="KW-1133">Transmembrane helix</keyword>
<keyword evidence="10" id="KW-1185">Reference proteome</keyword>
<feature type="region of interest" description="Disordered" evidence="8">
    <location>
        <begin position="1"/>
        <end position="39"/>
    </location>
</feature>
<evidence type="ECO:0000256" key="5">
    <source>
        <dbReference type="ARBA" id="ARBA00022989"/>
    </source>
</evidence>